<sequence length="108" mass="12209">MGSKTDKSDAAASRSLVHCEADENAPIILGIPFLATSRAVIDFDKDEIAFQMDNNQVKMKVLTTPVQLECEERNKAKPNTQDYYIKKLKPYMGAHTERDKGVMFLRDD</sequence>
<organism evidence="1 2">
    <name type="scientific">Hibiscus sabdariffa</name>
    <name type="common">roselle</name>
    <dbReference type="NCBI Taxonomy" id="183260"/>
    <lineage>
        <taxon>Eukaryota</taxon>
        <taxon>Viridiplantae</taxon>
        <taxon>Streptophyta</taxon>
        <taxon>Embryophyta</taxon>
        <taxon>Tracheophyta</taxon>
        <taxon>Spermatophyta</taxon>
        <taxon>Magnoliopsida</taxon>
        <taxon>eudicotyledons</taxon>
        <taxon>Gunneridae</taxon>
        <taxon>Pentapetalae</taxon>
        <taxon>rosids</taxon>
        <taxon>malvids</taxon>
        <taxon>Malvales</taxon>
        <taxon>Malvaceae</taxon>
        <taxon>Malvoideae</taxon>
        <taxon>Hibiscus</taxon>
    </lineage>
</organism>
<dbReference type="Proteomes" id="UP001472677">
    <property type="component" value="Unassembled WGS sequence"/>
</dbReference>
<keyword evidence="2" id="KW-1185">Reference proteome</keyword>
<reference evidence="1 2" key="1">
    <citation type="journal article" date="2024" name="G3 (Bethesda)">
        <title>Genome assembly of Hibiscus sabdariffa L. provides insights into metabolisms of medicinal natural products.</title>
        <authorList>
            <person name="Kim T."/>
        </authorList>
    </citation>
    <scope>NUCLEOTIDE SEQUENCE [LARGE SCALE GENOMIC DNA]</scope>
    <source>
        <strain evidence="1">TK-2024</strain>
        <tissue evidence="1">Old leaves</tissue>
    </source>
</reference>
<evidence type="ECO:0000313" key="2">
    <source>
        <dbReference type="Proteomes" id="UP001472677"/>
    </source>
</evidence>
<proteinExistence type="predicted"/>
<accession>A0ABR2CTF1</accession>
<protein>
    <submittedName>
        <fullName evidence="1">Uncharacterized protein</fullName>
    </submittedName>
</protein>
<dbReference type="EMBL" id="JBBPBM010000044">
    <property type="protein sequence ID" value="KAK8523059.1"/>
    <property type="molecule type" value="Genomic_DNA"/>
</dbReference>
<gene>
    <name evidence="1" type="ORF">V6N12_073770</name>
</gene>
<evidence type="ECO:0000313" key="1">
    <source>
        <dbReference type="EMBL" id="KAK8523059.1"/>
    </source>
</evidence>
<name>A0ABR2CTF1_9ROSI</name>
<comment type="caution">
    <text evidence="1">The sequence shown here is derived from an EMBL/GenBank/DDBJ whole genome shotgun (WGS) entry which is preliminary data.</text>
</comment>